<dbReference type="PANTHER" id="PTHR37984:SF7">
    <property type="entry name" value="INTEGRASE CATALYTIC DOMAIN-CONTAINING PROTEIN"/>
    <property type="match status" value="1"/>
</dbReference>
<dbReference type="EMBL" id="JASAOG010000021">
    <property type="protein sequence ID" value="KAK0063547.1"/>
    <property type="molecule type" value="Genomic_DNA"/>
</dbReference>
<proteinExistence type="predicted"/>
<name>A0AAD8C0M8_BIOPF</name>
<accession>A0AAD8C0M8</accession>
<dbReference type="InterPro" id="IPR050951">
    <property type="entry name" value="Retrovirus_Pol_polyprotein"/>
</dbReference>
<dbReference type="Gene3D" id="3.30.70.270">
    <property type="match status" value="1"/>
</dbReference>
<keyword evidence="2" id="KW-1185">Reference proteome</keyword>
<evidence type="ECO:0000313" key="2">
    <source>
        <dbReference type="Proteomes" id="UP001233172"/>
    </source>
</evidence>
<dbReference type="SUPFAM" id="SSF56672">
    <property type="entry name" value="DNA/RNA polymerases"/>
    <property type="match status" value="1"/>
</dbReference>
<dbReference type="InterPro" id="IPR043128">
    <property type="entry name" value="Rev_trsase/Diguanyl_cyclase"/>
</dbReference>
<organism evidence="1 2">
    <name type="scientific">Biomphalaria pfeifferi</name>
    <name type="common">Bloodfluke planorb</name>
    <name type="synonym">Freshwater snail</name>
    <dbReference type="NCBI Taxonomy" id="112525"/>
    <lineage>
        <taxon>Eukaryota</taxon>
        <taxon>Metazoa</taxon>
        <taxon>Spiralia</taxon>
        <taxon>Lophotrochozoa</taxon>
        <taxon>Mollusca</taxon>
        <taxon>Gastropoda</taxon>
        <taxon>Heterobranchia</taxon>
        <taxon>Euthyneura</taxon>
        <taxon>Panpulmonata</taxon>
        <taxon>Hygrophila</taxon>
        <taxon>Lymnaeoidea</taxon>
        <taxon>Planorbidae</taxon>
        <taxon>Biomphalaria</taxon>
    </lineage>
</organism>
<sequence>MEDDGFIEKVDHPTAWVNSLVIVEKKGGGLRICLGPRDTNKAIQREHYQLPTIEEIASRLSGSQVFTVLDANSAICFGKLN</sequence>
<evidence type="ECO:0000313" key="1">
    <source>
        <dbReference type="EMBL" id="KAK0063547.1"/>
    </source>
</evidence>
<dbReference type="InterPro" id="IPR043502">
    <property type="entry name" value="DNA/RNA_pol_sf"/>
</dbReference>
<dbReference type="AlphaFoldDB" id="A0AAD8C0M8"/>
<gene>
    <name evidence="1" type="ORF">Bpfe_007188</name>
</gene>
<reference evidence="1" key="1">
    <citation type="journal article" date="2023" name="PLoS Negl. Trop. Dis.">
        <title>A genome sequence for Biomphalaria pfeifferi, the major vector snail for the human-infecting parasite Schistosoma mansoni.</title>
        <authorList>
            <person name="Bu L."/>
            <person name="Lu L."/>
            <person name="Laidemitt M.R."/>
            <person name="Zhang S.M."/>
            <person name="Mutuku M."/>
            <person name="Mkoji G."/>
            <person name="Steinauer M."/>
            <person name="Loker E.S."/>
        </authorList>
    </citation>
    <scope>NUCLEOTIDE SEQUENCE</scope>
    <source>
        <strain evidence="1">KasaAsao</strain>
    </source>
</reference>
<dbReference type="Proteomes" id="UP001233172">
    <property type="component" value="Unassembled WGS sequence"/>
</dbReference>
<dbReference type="Gene3D" id="3.10.10.10">
    <property type="entry name" value="HIV Type 1 Reverse Transcriptase, subunit A, domain 1"/>
    <property type="match status" value="1"/>
</dbReference>
<comment type="caution">
    <text evidence="1">The sequence shown here is derived from an EMBL/GenBank/DDBJ whole genome shotgun (WGS) entry which is preliminary data.</text>
</comment>
<dbReference type="PANTHER" id="PTHR37984">
    <property type="entry name" value="PROTEIN CBG26694"/>
    <property type="match status" value="1"/>
</dbReference>
<reference evidence="1" key="2">
    <citation type="submission" date="2023-04" db="EMBL/GenBank/DDBJ databases">
        <authorList>
            <person name="Bu L."/>
            <person name="Lu L."/>
            <person name="Laidemitt M.R."/>
            <person name="Zhang S.M."/>
            <person name="Mutuku M."/>
            <person name="Mkoji G."/>
            <person name="Steinauer M."/>
            <person name="Loker E.S."/>
        </authorList>
    </citation>
    <scope>NUCLEOTIDE SEQUENCE</scope>
    <source>
        <strain evidence="1">KasaAsao</strain>
        <tissue evidence="1">Whole Snail</tissue>
    </source>
</reference>
<protein>
    <submittedName>
        <fullName evidence="1">Retrovirus-related Pol polyprotein from transposon 297-like Protein</fullName>
    </submittedName>
</protein>